<feature type="signal peptide" evidence="1">
    <location>
        <begin position="1"/>
        <end position="24"/>
    </location>
</feature>
<accession>A0A944DBZ6</accession>
<evidence type="ECO:0000313" key="3">
    <source>
        <dbReference type="Proteomes" id="UP000694660"/>
    </source>
</evidence>
<gene>
    <name evidence="2" type="ORF">I8J34_01970</name>
</gene>
<feature type="chain" id="PRO_5037120640" evidence="1">
    <location>
        <begin position="25"/>
        <end position="458"/>
    </location>
</feature>
<organism evidence="2 3">
    <name type="scientific">Denitromonas iodatirespirans</name>
    <dbReference type="NCBI Taxonomy" id="2795389"/>
    <lineage>
        <taxon>Bacteria</taxon>
        <taxon>Pseudomonadati</taxon>
        <taxon>Pseudomonadota</taxon>
        <taxon>Betaproteobacteria</taxon>
        <taxon>Rhodocyclales</taxon>
        <taxon>Zoogloeaceae</taxon>
        <taxon>Denitromonas</taxon>
    </lineage>
</organism>
<evidence type="ECO:0000313" key="2">
    <source>
        <dbReference type="EMBL" id="MBT0959928.1"/>
    </source>
</evidence>
<dbReference type="Proteomes" id="UP000694660">
    <property type="component" value="Unassembled WGS sequence"/>
</dbReference>
<keyword evidence="1" id="KW-0732">Signal</keyword>
<name>A0A944DBZ6_DENI1</name>
<dbReference type="EMBL" id="JAEKFT010000002">
    <property type="protein sequence ID" value="MBT0959928.1"/>
    <property type="molecule type" value="Genomic_DNA"/>
</dbReference>
<evidence type="ECO:0000256" key="1">
    <source>
        <dbReference type="SAM" id="SignalP"/>
    </source>
</evidence>
<keyword evidence="3" id="KW-1185">Reference proteome</keyword>
<keyword evidence="2" id="KW-0675">Receptor</keyword>
<dbReference type="AlphaFoldDB" id="A0A944DBZ6"/>
<sequence>MVFKRLPSAPVALALALAASPAFSASDAELDELRAQVRALRDSYEARLAELESRLARQTAPAPAAAAAAAPVADGPRGFNPEVSLTLQGQYRRMKDIDERHISGFVGPAEHDDHDHDHGGERGFSLDHTELVLAANIDSHYRGLVNFGIADGEVEVEEAWFQTTGLGHGLTLRGGRFLSSIGYLNAQHAHAWDFADAPLMYTALFGEHGNYGNDGLQLKWVLPTDLFAEVGVEIGRGAKFPGTDRDVNGIGSSAIFAHLGGDVGTSHSWRAGLSYLNARAADRHAHFEDVGDEEVTGEFTGRSRLWIADAVWKWAPDGNSGVRALTLQAEFFQRREDGDLSCEGEAGSACAVAVDSDYRTRQRGWYAQAVYKFHPQWRVGLRHDRLDPGTRDYGDNNANIAREDHTPKRNSVMVDWSPSEFSRLRLQLARDQSMAGETDNQLWLQYVMSLGAHGAHSF</sequence>
<dbReference type="SUPFAM" id="SSF56935">
    <property type="entry name" value="Porins"/>
    <property type="match status" value="1"/>
</dbReference>
<dbReference type="InterPro" id="IPR023614">
    <property type="entry name" value="Porin_dom_sf"/>
</dbReference>
<protein>
    <submittedName>
        <fullName evidence="2">TonB-dependent receptor</fullName>
    </submittedName>
</protein>
<proteinExistence type="predicted"/>
<reference evidence="3" key="1">
    <citation type="journal article" date="2022" name="ISME J.">
        <title>Genetic and phylogenetic analysis of dissimilatory iodate-reducing bacteria identifies potential niches across the world's oceans.</title>
        <authorList>
            <person name="Reyes-Umana V."/>
            <person name="Henning Z."/>
            <person name="Lee K."/>
            <person name="Barnum T.P."/>
            <person name="Coates J.D."/>
        </authorList>
    </citation>
    <scope>NUCLEOTIDE SEQUENCE [LARGE SCALE GENOMIC DNA]</scope>
    <source>
        <strain evidence="3">IR12</strain>
    </source>
</reference>
<comment type="caution">
    <text evidence="2">The sequence shown here is derived from an EMBL/GenBank/DDBJ whole genome shotgun (WGS) entry which is preliminary data.</text>
</comment>
<dbReference type="Gene3D" id="2.40.160.10">
    <property type="entry name" value="Porin"/>
    <property type="match status" value="1"/>
</dbReference>